<proteinExistence type="predicted"/>
<feature type="domain" description="N-acetyltransferase" evidence="1">
    <location>
        <begin position="27"/>
        <end position="163"/>
    </location>
</feature>
<dbReference type="InterPro" id="IPR000182">
    <property type="entry name" value="GNAT_dom"/>
</dbReference>
<dbReference type="CDD" id="cd04301">
    <property type="entry name" value="NAT_SF"/>
    <property type="match status" value="1"/>
</dbReference>
<sequence>MREDQCRLNFCNLQEKSIPEVRLSSDFVICTWKNGDEHRWIQIVKEAFGEFVSDWSAERFVERYASSPLFKEDGFFFIRHNKRYVATAFAWQDKLNSLEGRLHWLAVLPEYHRQGLGRALALHVLLYHKDHGKESVSLITEVYRHSALKLYKDIGFVCSAEET</sequence>
<dbReference type="EMBL" id="RCHS01003423">
    <property type="protein sequence ID" value="RMX42130.1"/>
    <property type="molecule type" value="Genomic_DNA"/>
</dbReference>
<dbReference type="Proteomes" id="UP000275408">
    <property type="component" value="Unassembled WGS sequence"/>
</dbReference>
<protein>
    <recommendedName>
        <fullName evidence="1">N-acetyltransferase domain-containing protein</fullName>
    </recommendedName>
</protein>
<dbReference type="PROSITE" id="PS51186">
    <property type="entry name" value="GNAT"/>
    <property type="match status" value="1"/>
</dbReference>
<reference evidence="2 3" key="1">
    <citation type="journal article" date="2018" name="Sci. Rep.">
        <title>Comparative analysis of the Pocillopora damicornis genome highlights role of immune system in coral evolution.</title>
        <authorList>
            <person name="Cunning R."/>
            <person name="Bay R.A."/>
            <person name="Gillette P."/>
            <person name="Baker A.C."/>
            <person name="Traylor-Knowles N."/>
        </authorList>
    </citation>
    <scope>NUCLEOTIDE SEQUENCE [LARGE SCALE GENOMIC DNA]</scope>
    <source>
        <strain evidence="2">RSMAS</strain>
        <tissue evidence="2">Whole animal</tissue>
    </source>
</reference>
<dbReference type="OrthoDB" id="41532at2759"/>
<evidence type="ECO:0000313" key="2">
    <source>
        <dbReference type="EMBL" id="RMX42130.1"/>
    </source>
</evidence>
<accession>A0A3M6TL82</accession>
<gene>
    <name evidence="2" type="ORF">pdam_00001245</name>
</gene>
<evidence type="ECO:0000259" key="1">
    <source>
        <dbReference type="PROSITE" id="PS51186"/>
    </source>
</evidence>
<dbReference type="GO" id="GO:0016747">
    <property type="term" value="F:acyltransferase activity, transferring groups other than amino-acyl groups"/>
    <property type="evidence" value="ECO:0007669"/>
    <property type="project" value="InterPro"/>
</dbReference>
<comment type="caution">
    <text evidence="2">The sequence shown here is derived from an EMBL/GenBank/DDBJ whole genome shotgun (WGS) entry which is preliminary data.</text>
</comment>
<keyword evidence="3" id="KW-1185">Reference proteome</keyword>
<dbReference type="InterPro" id="IPR016181">
    <property type="entry name" value="Acyl_CoA_acyltransferase"/>
</dbReference>
<dbReference type="SUPFAM" id="SSF55729">
    <property type="entry name" value="Acyl-CoA N-acyltransferases (Nat)"/>
    <property type="match status" value="1"/>
</dbReference>
<organism evidence="2 3">
    <name type="scientific">Pocillopora damicornis</name>
    <name type="common">Cauliflower coral</name>
    <name type="synonym">Millepora damicornis</name>
    <dbReference type="NCBI Taxonomy" id="46731"/>
    <lineage>
        <taxon>Eukaryota</taxon>
        <taxon>Metazoa</taxon>
        <taxon>Cnidaria</taxon>
        <taxon>Anthozoa</taxon>
        <taxon>Hexacorallia</taxon>
        <taxon>Scleractinia</taxon>
        <taxon>Astrocoeniina</taxon>
        <taxon>Pocilloporidae</taxon>
        <taxon>Pocillopora</taxon>
    </lineage>
</organism>
<dbReference type="Gene3D" id="3.40.630.30">
    <property type="match status" value="1"/>
</dbReference>
<evidence type="ECO:0000313" key="3">
    <source>
        <dbReference type="Proteomes" id="UP000275408"/>
    </source>
</evidence>
<name>A0A3M6TL82_POCDA</name>
<dbReference type="Pfam" id="PF00583">
    <property type="entry name" value="Acetyltransf_1"/>
    <property type="match status" value="1"/>
</dbReference>
<dbReference type="AlphaFoldDB" id="A0A3M6TL82"/>